<feature type="coiled-coil region" evidence="1">
    <location>
        <begin position="580"/>
        <end position="614"/>
    </location>
</feature>
<name>A0A5Q4VBT8_9BACT</name>
<dbReference type="OrthoDB" id="8262777at2"/>
<feature type="coiled-coil region" evidence="1">
    <location>
        <begin position="728"/>
        <end position="834"/>
    </location>
</feature>
<dbReference type="Gene3D" id="1.20.5.340">
    <property type="match status" value="1"/>
</dbReference>
<dbReference type="EMBL" id="VDMB01000006">
    <property type="protein sequence ID" value="TYT75025.1"/>
    <property type="molecule type" value="Genomic_DNA"/>
</dbReference>
<evidence type="ECO:0000313" key="2">
    <source>
        <dbReference type="EMBL" id="TYT75025.1"/>
    </source>
</evidence>
<reference evidence="2 3" key="1">
    <citation type="submission" date="2019-06" db="EMBL/GenBank/DDBJ databases">
        <title>Desulfobotulus mexicanus sp. nov., a novel sulfate-reducing bacterium isolated from the sediment of an alkaline crater lake in Mexico.</title>
        <authorList>
            <person name="Hirschler-Rea A."/>
        </authorList>
    </citation>
    <scope>NUCLEOTIDE SEQUENCE [LARGE SCALE GENOMIC DNA]</scope>
    <source>
        <strain evidence="2 3">PAR22N</strain>
    </source>
</reference>
<gene>
    <name evidence="2" type="ORF">FIM25_06390</name>
</gene>
<evidence type="ECO:0000256" key="1">
    <source>
        <dbReference type="SAM" id="Coils"/>
    </source>
</evidence>
<dbReference type="Proteomes" id="UP000321899">
    <property type="component" value="Unassembled WGS sequence"/>
</dbReference>
<comment type="caution">
    <text evidence="2">The sequence shown here is derived from an EMBL/GenBank/DDBJ whole genome shotgun (WGS) entry which is preliminary data.</text>
</comment>
<feature type="coiled-coil region" evidence="1">
    <location>
        <begin position="297"/>
        <end position="324"/>
    </location>
</feature>
<feature type="coiled-coil region" evidence="1">
    <location>
        <begin position="448"/>
        <end position="475"/>
    </location>
</feature>
<protein>
    <submittedName>
        <fullName evidence="2">Uncharacterized protein</fullName>
    </submittedName>
</protein>
<organism evidence="2 3">
    <name type="scientific">Desulfobotulus mexicanus</name>
    <dbReference type="NCBI Taxonomy" id="2586642"/>
    <lineage>
        <taxon>Bacteria</taxon>
        <taxon>Pseudomonadati</taxon>
        <taxon>Thermodesulfobacteriota</taxon>
        <taxon>Desulfobacteria</taxon>
        <taxon>Desulfobacterales</taxon>
        <taxon>Desulfobacteraceae</taxon>
        <taxon>Desulfobotulus</taxon>
    </lineage>
</organism>
<accession>A0A5Q4VBT8</accession>
<keyword evidence="3" id="KW-1185">Reference proteome</keyword>
<sequence length="1474" mass="168258">MFRLNKFFVSDIKAGDNILRNGFVPVFREDGDADHGVLFAANGTCKTTLLSFILSVFSPSRQRFVQHLQSGGDKSLDQYLIPGRPAIVMLDLAMVLQPTLFETKPVDHLVLGQLLYRHSNTPDKVDRTFFLARSADFFDTLRSQWDGLLDQEKPYQALKDFMAPLIQQTTSQKEWEETLEGLGLDPWLIDRQVDFARTEGGIKDAFRFKSEGDFLSFFLGCVTDMEAAKELRERMDQDLSKMKDRPRKRAQLDAVRSLKERIADFDTIAALWRSAGKAIEKWRMQLGEASHLLHGAEASSRTELEELENEQKHAEDSLRTLRTGLETTRSNILYLEHFCISSAVEEGEKSLHRNHGESEALKAEKNALLAADFMADIRKNQAEADTKDKALAEAGKEINPLQEKLKTLAAQYHLRLDADRHGLKAAMENLCREEEERKQHQKAVEKKQQAGEILRQALEKELENLNGRIRGAEAGRTLLPLDPGEEPSAALDRLHGEKAGFENRIIMVEKEMSAGEEALKAQDRNWRRLLEECSKAQGKLSESLKAMEEEAGLRRHLLEDHHLVRIAGTRDMEISSAELLSRLDDALVRSEERLRKKERQTLQLEEKLEALDQGGGLAADDLTRRLLSYYHKKGHEKGIAPGELKSYPEYLADLYPSPEILARYIEGDPARFTGMMAASQDVIESILEMPPPPWLHRPVVISTPCAPEAVSTVEQTLIRPLTPEVYSRQHMEKVKEEYHKTLEKVAEEREEARSLLKAMEGVSRNLHAYQERFPDAGAVAALRERADAEEKKLSEIKAAIAEAETGMEALSRSKTDLESRYRHLKDQLADLSRMLQQVNTWVSSFADLAAWEEEREKKTLEKGAVEKAIRADGMTLTELKKKELRIFKDIHICKSDLKGLDEKASEIMRPEDTELKTEEQEEALSMDLQTLLHLHRAARETLRQMSHTLGIDHLGRELEDLQARIARLQSEFEAFGRSHSFDGKSAEDWATRGFRDRKAYLESLSGKLEGLKESRIRMETELEHKKKDQIRSEALLSEQKAKGFPHNLREKNLKDQDTDALLHRLESEKRRQQTECETLFSRSERLKEKLSFLEKWRQELRIAMAENQPFEPLWDQDSPRHPWPDLLEPGRDRMASIRQLLEEIREMAASERKERETGENARRRMRSAFDRLQTHLQDDACRHDLPAVVDALRSHDAESLGLQAEDLIRRCGDIASNIEMDLEITQRFMDSLVDRLLQHSRDYHQKLQSAARELLPETVFIYGGKPILRTGVRLDFARYQDAFRQSVENWLYQLMQQNRLPEVNPKAGNGLGSELLYQLLGAASGRENFGIRMLKCDDSGNTYEPVGKDLGSGGEALTIAVMLYTLLISMRKKRNSTSEGRIPAFLILDNPLGVCNRSDFVDAQLKVAGNMGLQCVYFTGIHDRESLELFELRTAIRKGDKKLEIDGISYNCLEVTELNVEKTGQKTVTEPKTP</sequence>
<evidence type="ECO:0000313" key="3">
    <source>
        <dbReference type="Proteomes" id="UP000321899"/>
    </source>
</evidence>
<keyword evidence="1" id="KW-0175">Coiled coil</keyword>
<proteinExistence type="predicted"/>
<dbReference type="RefSeq" id="WP_139447482.1">
    <property type="nucleotide sequence ID" value="NZ_VDMB01000006.1"/>
</dbReference>
<feature type="coiled-coil region" evidence="1">
    <location>
        <begin position="951"/>
        <end position="1028"/>
    </location>
</feature>